<dbReference type="RefSeq" id="XP_003719377.1">
    <property type="nucleotide sequence ID" value="XM_003719329.1"/>
</dbReference>
<dbReference type="HOGENOM" id="CLU_1133786_0_0_1"/>
<reference key="2">
    <citation type="submission" date="2011-05" db="EMBL/GenBank/DDBJ databases">
        <title>The Genome Sequence of Magnaporthe oryzae 70-15.</title>
        <authorList>
            <consortium name="The Broad Institute Genome Sequencing Platform"/>
            <person name="Ma L.-J."/>
            <person name="Dead R."/>
            <person name="Young S.K."/>
            <person name="Zeng Q."/>
            <person name="Gargeya S."/>
            <person name="Fitzgerald M."/>
            <person name="Haas B."/>
            <person name="Abouelleil A."/>
            <person name="Alvarado L."/>
            <person name="Arachchi H.M."/>
            <person name="Berlin A."/>
            <person name="Brown A."/>
            <person name="Chapman S.B."/>
            <person name="Chen Z."/>
            <person name="Dunbar C."/>
            <person name="Freedman E."/>
            <person name="Gearin G."/>
            <person name="Gellesch M."/>
            <person name="Goldberg J."/>
            <person name="Griggs A."/>
            <person name="Gujja S."/>
            <person name="Heiman D."/>
            <person name="Howarth C."/>
            <person name="Larson L."/>
            <person name="Lui A."/>
            <person name="MacDonald P.J.P."/>
            <person name="Mehta T."/>
            <person name="Montmayeur A."/>
            <person name="Murphy C."/>
            <person name="Neiman D."/>
            <person name="Pearson M."/>
            <person name="Priest M."/>
            <person name="Roberts A."/>
            <person name="Saif S."/>
            <person name="Shea T."/>
            <person name="Shenoy N."/>
            <person name="Sisk P."/>
            <person name="Stolte C."/>
            <person name="Sykes S."/>
            <person name="Yandava C."/>
            <person name="Wortman J."/>
            <person name="Nusbaum C."/>
            <person name="Birren B."/>
        </authorList>
    </citation>
    <scope>NUCLEOTIDE SEQUENCE</scope>
    <source>
        <strain>70-15</strain>
    </source>
</reference>
<name>G4NG53_PYRO7</name>
<organism evidence="1 2">
    <name type="scientific">Pyricularia oryzae (strain 70-15 / ATCC MYA-4617 / FGSC 8958)</name>
    <name type="common">Rice blast fungus</name>
    <name type="synonym">Magnaporthe oryzae</name>
    <dbReference type="NCBI Taxonomy" id="242507"/>
    <lineage>
        <taxon>Eukaryota</taxon>
        <taxon>Fungi</taxon>
        <taxon>Dikarya</taxon>
        <taxon>Ascomycota</taxon>
        <taxon>Pezizomycotina</taxon>
        <taxon>Sordariomycetes</taxon>
        <taxon>Sordariomycetidae</taxon>
        <taxon>Magnaporthales</taxon>
        <taxon>Pyriculariaceae</taxon>
        <taxon>Pyricularia</taxon>
    </lineage>
</organism>
<evidence type="ECO:0000313" key="2">
    <source>
        <dbReference type="Proteomes" id="UP000009058"/>
    </source>
</evidence>
<sequence length="245" mass="27029">MGEVDSSARTVITVALESYDCWRVERPPPADRKEWPKIGEHTNTAGFDSLIKQLQAIFRGNMYPYSPAREKPPSTRPGPTRGFCAAPQLHPALGHYLGCVDDGQTASCTWPSLATGMTSSIASGTRRRTSSRRAIEEAAWTVYWRRLANLHAMVLAHKDISQSNIMSNAAGQTVLIDLGACLPFGGQIDVGGQVADWKGPGVDNGHSFDEWSAELDELAIEEIRTHGDESWKRNLGRQEWARVIR</sequence>
<accession>G4NG53</accession>
<dbReference type="SUPFAM" id="SSF56112">
    <property type="entry name" value="Protein kinase-like (PK-like)"/>
    <property type="match status" value="1"/>
</dbReference>
<dbReference type="KEGG" id="mgr:MGG_17606"/>
<dbReference type="VEuPathDB" id="FungiDB:MGG_17606"/>
<gene>
    <name evidence="1" type="ORF">MGG_17606</name>
</gene>
<dbReference type="eggNOG" id="ENOG502RB37">
    <property type="taxonomic scope" value="Eukaryota"/>
</dbReference>
<dbReference type="InterPro" id="IPR011009">
    <property type="entry name" value="Kinase-like_dom_sf"/>
</dbReference>
<keyword evidence="2" id="KW-1185">Reference proteome</keyword>
<reference evidence="1 2" key="1">
    <citation type="journal article" date="2005" name="Nature">
        <title>The genome sequence of the rice blast fungus Magnaporthe grisea.</title>
        <authorList>
            <person name="Dean R.A."/>
            <person name="Talbot N.J."/>
            <person name="Ebbole D.J."/>
            <person name="Farman M.L."/>
            <person name="Mitchell T.K."/>
            <person name="Orbach M.J."/>
            <person name="Thon M."/>
            <person name="Kulkarni R."/>
            <person name="Xu J.R."/>
            <person name="Pan H."/>
            <person name="Read N.D."/>
            <person name="Lee Y.H."/>
            <person name="Carbone I."/>
            <person name="Brown D."/>
            <person name="Oh Y.Y."/>
            <person name="Donofrio N."/>
            <person name="Jeong J.S."/>
            <person name="Soanes D.M."/>
            <person name="Djonovic S."/>
            <person name="Kolomiets E."/>
            <person name="Rehmeyer C."/>
            <person name="Li W."/>
            <person name="Harding M."/>
            <person name="Kim S."/>
            <person name="Lebrun M.H."/>
            <person name="Bohnert H."/>
            <person name="Coughlan S."/>
            <person name="Butler J."/>
            <person name="Calvo S."/>
            <person name="Ma L.J."/>
            <person name="Nicol R."/>
            <person name="Purcell S."/>
            <person name="Nusbaum C."/>
            <person name="Galagan J.E."/>
            <person name="Birren B.W."/>
        </authorList>
    </citation>
    <scope>NUCLEOTIDE SEQUENCE [LARGE SCALE GENOMIC DNA]</scope>
    <source>
        <strain evidence="2">70-15 / ATCC MYA-4617 / FGSC 8958</strain>
    </source>
</reference>
<dbReference type="AlphaFoldDB" id="G4NG53"/>
<evidence type="ECO:0008006" key="3">
    <source>
        <dbReference type="Google" id="ProtNLM"/>
    </source>
</evidence>
<protein>
    <recommendedName>
        <fullName evidence="3">Protein kinase domain-containing protein</fullName>
    </recommendedName>
</protein>
<dbReference type="EMBL" id="CM001236">
    <property type="protein sequence ID" value="EHA47010.1"/>
    <property type="molecule type" value="Genomic_DNA"/>
</dbReference>
<dbReference type="GeneID" id="12985829"/>
<proteinExistence type="predicted"/>
<evidence type="ECO:0000313" key="1">
    <source>
        <dbReference type="EMBL" id="EHA47010.1"/>
    </source>
</evidence>
<dbReference type="InParanoid" id="G4NG53"/>
<dbReference type="Proteomes" id="UP000009058">
    <property type="component" value="Chromosome 6"/>
</dbReference>
<dbReference type="SMR" id="G4NG53"/>
<dbReference type="OrthoDB" id="4062651at2759"/>